<evidence type="ECO:0000256" key="5">
    <source>
        <dbReference type="ARBA" id="ARBA00022989"/>
    </source>
</evidence>
<sequence length="356" mass="38528">MLTAFPASGILSRLYYQDGGQRRWLVAWTAVAGWPLAALALLPFYLQKDTHPTRPTWGLLLAYAFLGLLSAADNLMYSWAYSYMPLSTASLVAASSLAFTAFFAFCLVGKRLNAFTINSVGVITAATVILALDSSSDRPASVTRRQYAVGFILDIAASALHGLIFALSELVFIRFLGRESTHVILEQQTMVALFGFVFTSIGVLKSGDFSTMKAESKKFLLGPTAYYMVLIWSAVSYQVGILGSVAILYCASTLLAGVLNAVRVPITSIAAVIFLNDPMNGFKVLSLLLTAWGFGSYVYGEVKDAQSRKEGGDNSRSKCNDESVEGLRADQELSSNLYNKDMVPVKRMSGGQSGNI</sequence>
<feature type="region of interest" description="Disordered" evidence="8">
    <location>
        <begin position="307"/>
        <end position="326"/>
    </location>
</feature>
<evidence type="ECO:0000256" key="2">
    <source>
        <dbReference type="ARBA" id="ARBA00006213"/>
    </source>
</evidence>
<feature type="transmembrane region" description="Helical" evidence="7">
    <location>
        <begin position="58"/>
        <end position="80"/>
    </location>
</feature>
<dbReference type="GO" id="GO:0005345">
    <property type="term" value="F:purine nucleobase transmembrane transporter activity"/>
    <property type="evidence" value="ECO:0007669"/>
    <property type="project" value="UniProtKB-UniRule"/>
</dbReference>
<evidence type="ECO:0000256" key="8">
    <source>
        <dbReference type="SAM" id="MobiDB-lite"/>
    </source>
</evidence>
<organism evidence="9 10">
    <name type="scientific">Adiantum capillus-veneris</name>
    <name type="common">Maidenhair fern</name>
    <dbReference type="NCBI Taxonomy" id="13818"/>
    <lineage>
        <taxon>Eukaryota</taxon>
        <taxon>Viridiplantae</taxon>
        <taxon>Streptophyta</taxon>
        <taxon>Embryophyta</taxon>
        <taxon>Tracheophyta</taxon>
        <taxon>Polypodiopsida</taxon>
        <taxon>Polypodiidae</taxon>
        <taxon>Polypodiales</taxon>
        <taxon>Pteridineae</taxon>
        <taxon>Pteridaceae</taxon>
        <taxon>Vittarioideae</taxon>
        <taxon>Adiantum</taxon>
    </lineage>
</organism>
<comment type="subcellular location">
    <subcellularLocation>
        <location evidence="1 7">Membrane</location>
        <topology evidence="1 7">Multi-pass membrane protein</topology>
    </subcellularLocation>
</comment>
<comment type="similarity">
    <text evidence="2 7">Belongs to the purine permeases (TC 2.A.7.14) family.</text>
</comment>
<evidence type="ECO:0000313" key="9">
    <source>
        <dbReference type="EMBL" id="KAI5084540.1"/>
    </source>
</evidence>
<keyword evidence="6 7" id="KW-0472">Membrane</keyword>
<feature type="transmembrane region" description="Helical" evidence="7">
    <location>
        <begin position="86"/>
        <end position="108"/>
    </location>
</feature>
<protein>
    <recommendedName>
        <fullName evidence="7">Probable purine permease</fullName>
    </recommendedName>
</protein>
<comment type="caution">
    <text evidence="9">The sequence shown here is derived from an EMBL/GenBank/DDBJ whole genome shotgun (WGS) entry which is preliminary data.</text>
</comment>
<dbReference type="GO" id="GO:0016020">
    <property type="term" value="C:membrane"/>
    <property type="evidence" value="ECO:0007669"/>
    <property type="project" value="UniProtKB-SubCell"/>
</dbReference>
<keyword evidence="10" id="KW-1185">Reference proteome</keyword>
<keyword evidence="5 7" id="KW-1133">Transmembrane helix</keyword>
<feature type="transmembrane region" description="Helical" evidence="7">
    <location>
        <begin position="254"/>
        <end position="275"/>
    </location>
</feature>
<comment type="caution">
    <text evidence="7">Lacks conserved residue(s) required for the propagation of feature annotation.</text>
</comment>
<evidence type="ECO:0000313" key="10">
    <source>
        <dbReference type="Proteomes" id="UP000886520"/>
    </source>
</evidence>
<dbReference type="Gene3D" id="1.10.3730.20">
    <property type="match status" value="1"/>
</dbReference>
<keyword evidence="4 7" id="KW-0812">Transmembrane</keyword>
<feature type="transmembrane region" description="Helical" evidence="7">
    <location>
        <begin position="224"/>
        <end position="247"/>
    </location>
</feature>
<feature type="transmembrane region" description="Helical" evidence="7">
    <location>
        <begin position="25"/>
        <end position="46"/>
    </location>
</feature>
<evidence type="ECO:0000256" key="7">
    <source>
        <dbReference type="RuleBase" id="RU368015"/>
    </source>
</evidence>
<evidence type="ECO:0000256" key="3">
    <source>
        <dbReference type="ARBA" id="ARBA00022448"/>
    </source>
</evidence>
<dbReference type="InterPro" id="IPR030182">
    <property type="entry name" value="PUP_plant"/>
</dbReference>
<dbReference type="SUPFAM" id="SSF103481">
    <property type="entry name" value="Multidrug resistance efflux transporter EmrE"/>
    <property type="match status" value="1"/>
</dbReference>
<evidence type="ECO:0000256" key="1">
    <source>
        <dbReference type="ARBA" id="ARBA00004141"/>
    </source>
</evidence>
<gene>
    <name evidence="9" type="ORF">GOP47_0000709</name>
</gene>
<dbReference type="Proteomes" id="UP000886520">
    <property type="component" value="Chromosome 1"/>
</dbReference>
<evidence type="ECO:0000256" key="6">
    <source>
        <dbReference type="ARBA" id="ARBA00023136"/>
    </source>
</evidence>
<evidence type="ECO:0000256" key="4">
    <source>
        <dbReference type="ARBA" id="ARBA00022692"/>
    </source>
</evidence>
<feature type="transmembrane region" description="Helical" evidence="7">
    <location>
        <begin position="184"/>
        <end position="204"/>
    </location>
</feature>
<dbReference type="Pfam" id="PF16913">
    <property type="entry name" value="PUNUT"/>
    <property type="match status" value="1"/>
</dbReference>
<accession>A0A9D4VDH7</accession>
<dbReference type="PANTHER" id="PTHR31376:SF10">
    <property type="entry name" value="PURINE PERMEASE 5-RELATED"/>
    <property type="match status" value="1"/>
</dbReference>
<feature type="transmembrane region" description="Helical" evidence="7">
    <location>
        <begin position="147"/>
        <end position="172"/>
    </location>
</feature>
<dbReference type="GO" id="GO:0015211">
    <property type="term" value="F:purine nucleoside transmembrane transporter activity"/>
    <property type="evidence" value="ECO:0007669"/>
    <property type="project" value="UniProtKB-UniRule"/>
</dbReference>
<dbReference type="PANTHER" id="PTHR31376">
    <property type="entry name" value="OS09G0467300 PROTEIN-RELATED"/>
    <property type="match status" value="1"/>
</dbReference>
<feature type="transmembrane region" description="Helical" evidence="7">
    <location>
        <begin position="281"/>
        <end position="299"/>
    </location>
</feature>
<keyword evidence="3 7" id="KW-0813">Transport</keyword>
<proteinExistence type="inferred from homology"/>
<name>A0A9D4VDH7_ADICA</name>
<dbReference type="AlphaFoldDB" id="A0A9D4VDH7"/>
<dbReference type="OrthoDB" id="1912676at2759"/>
<reference evidence="9" key="1">
    <citation type="submission" date="2021-01" db="EMBL/GenBank/DDBJ databases">
        <title>Adiantum capillus-veneris genome.</title>
        <authorList>
            <person name="Fang Y."/>
            <person name="Liao Q."/>
        </authorList>
    </citation>
    <scope>NUCLEOTIDE SEQUENCE</scope>
    <source>
        <strain evidence="9">H3</strain>
        <tissue evidence="9">Leaf</tissue>
    </source>
</reference>
<dbReference type="InterPro" id="IPR037185">
    <property type="entry name" value="EmrE-like"/>
</dbReference>
<dbReference type="EMBL" id="JABFUD020000001">
    <property type="protein sequence ID" value="KAI5084540.1"/>
    <property type="molecule type" value="Genomic_DNA"/>
</dbReference>
<feature type="transmembrane region" description="Helical" evidence="7">
    <location>
        <begin position="115"/>
        <end position="132"/>
    </location>
</feature>